<gene>
    <name evidence="2" type="ORF">P3X46_012056</name>
</gene>
<proteinExistence type="predicted"/>
<dbReference type="PANTHER" id="PTHR34947">
    <property type="entry name" value="TRANSMEMBRANE PROTEIN"/>
    <property type="match status" value="1"/>
</dbReference>
<protein>
    <recommendedName>
        <fullName evidence="4">DUF4408 domain-containing protein</fullName>
    </recommendedName>
</protein>
<accession>A0ABQ9M915</accession>
<evidence type="ECO:0000313" key="2">
    <source>
        <dbReference type="EMBL" id="KAJ9176777.1"/>
    </source>
</evidence>
<organism evidence="2 3">
    <name type="scientific">Hevea brasiliensis</name>
    <name type="common">Para rubber tree</name>
    <name type="synonym">Siphonia brasiliensis</name>
    <dbReference type="NCBI Taxonomy" id="3981"/>
    <lineage>
        <taxon>Eukaryota</taxon>
        <taxon>Viridiplantae</taxon>
        <taxon>Streptophyta</taxon>
        <taxon>Embryophyta</taxon>
        <taxon>Tracheophyta</taxon>
        <taxon>Spermatophyta</taxon>
        <taxon>Magnoliopsida</taxon>
        <taxon>eudicotyledons</taxon>
        <taxon>Gunneridae</taxon>
        <taxon>Pentapetalae</taxon>
        <taxon>rosids</taxon>
        <taxon>fabids</taxon>
        <taxon>Malpighiales</taxon>
        <taxon>Euphorbiaceae</taxon>
        <taxon>Crotonoideae</taxon>
        <taxon>Micrandreae</taxon>
        <taxon>Hevea</taxon>
    </lineage>
</organism>
<reference evidence="2" key="1">
    <citation type="journal article" date="2023" name="Plant Biotechnol. J.">
        <title>Chromosome-level wild Hevea brasiliensis genome provides new tools for genomic-assisted breeding and valuable loci to elevate rubber yield.</title>
        <authorList>
            <person name="Cheng H."/>
            <person name="Song X."/>
            <person name="Hu Y."/>
            <person name="Wu T."/>
            <person name="Yang Q."/>
            <person name="An Z."/>
            <person name="Feng S."/>
            <person name="Deng Z."/>
            <person name="Wu W."/>
            <person name="Zeng X."/>
            <person name="Tu M."/>
            <person name="Wang X."/>
            <person name="Huang H."/>
        </authorList>
    </citation>
    <scope>NUCLEOTIDE SEQUENCE</scope>
    <source>
        <strain evidence="2">MT/VB/25A 57/8</strain>
    </source>
</reference>
<feature type="transmembrane region" description="Helical" evidence="1">
    <location>
        <begin position="57"/>
        <end position="76"/>
    </location>
</feature>
<evidence type="ECO:0000256" key="1">
    <source>
        <dbReference type="SAM" id="Phobius"/>
    </source>
</evidence>
<dbReference type="Proteomes" id="UP001174677">
    <property type="component" value="Chromosome 7"/>
</dbReference>
<dbReference type="EMBL" id="JARPOI010000007">
    <property type="protein sequence ID" value="KAJ9176777.1"/>
    <property type="molecule type" value="Genomic_DNA"/>
</dbReference>
<keyword evidence="1" id="KW-0812">Transmembrane</keyword>
<comment type="caution">
    <text evidence="2">The sequence shown here is derived from an EMBL/GenBank/DDBJ whole genome shotgun (WGS) entry which is preliminary data.</text>
</comment>
<dbReference type="PANTHER" id="PTHR34947:SF3">
    <property type="entry name" value="TRANSMEMBRANE PROTEIN"/>
    <property type="match status" value="1"/>
</dbReference>
<sequence>MELFEHQNNHTKLSKPSNITKFLDLLFLISVLLLYSSMLPFIFNLMHFFSSNIGKNYMFLLCNGILVFIVKNSGLMCSSHHEINLIKNGESPQIQLETVPAEKQVHEIADKSLVMVEGALVTQDVASEELNEIAIVDEEDEEEIEMLNVDQLNKKCDDFIRRMKEEIKFEAQQLILIQH</sequence>
<keyword evidence="3" id="KW-1185">Reference proteome</keyword>
<name>A0ABQ9M915_HEVBR</name>
<evidence type="ECO:0008006" key="4">
    <source>
        <dbReference type="Google" id="ProtNLM"/>
    </source>
</evidence>
<keyword evidence="1" id="KW-0472">Membrane</keyword>
<feature type="transmembrane region" description="Helical" evidence="1">
    <location>
        <begin position="25"/>
        <end position="45"/>
    </location>
</feature>
<evidence type="ECO:0000313" key="3">
    <source>
        <dbReference type="Proteomes" id="UP001174677"/>
    </source>
</evidence>
<keyword evidence="1" id="KW-1133">Transmembrane helix</keyword>